<evidence type="ECO:0000256" key="7">
    <source>
        <dbReference type="ARBA" id="ARBA00023136"/>
    </source>
</evidence>
<evidence type="ECO:0000256" key="10">
    <source>
        <dbReference type="ARBA" id="ARBA00037538"/>
    </source>
</evidence>
<name>A0A8C8GCQ6_ONCTS</name>
<dbReference type="PANTHER" id="PTHR15505">
    <property type="entry name" value="RIIA DOMAIN-CONTAINING PROTEIN 1"/>
    <property type="match status" value="1"/>
</dbReference>
<comment type="subcellular location">
    <subcellularLocation>
        <location evidence="2">Cell membrane</location>
    </subcellularLocation>
    <subcellularLocation>
        <location evidence="3">Cytoplasm</location>
        <location evidence="3">Cytoskeleton</location>
    </subcellularLocation>
    <subcellularLocation>
        <location evidence="1">Nucleus</location>
    </subcellularLocation>
</comment>
<dbReference type="AlphaFoldDB" id="A0A8C8GCQ6"/>
<keyword evidence="4" id="KW-1003">Cell membrane</keyword>
<gene>
    <name evidence="14" type="primary">CATIP</name>
</gene>
<evidence type="ECO:0000256" key="11">
    <source>
        <dbReference type="ARBA" id="ARBA00037938"/>
    </source>
</evidence>
<evidence type="ECO:0000313" key="14">
    <source>
        <dbReference type="Ensembl" id="ENSOTSP00005048323.1"/>
    </source>
</evidence>
<keyword evidence="8" id="KW-0206">Cytoskeleton</keyword>
<evidence type="ECO:0000256" key="12">
    <source>
        <dbReference type="ARBA" id="ARBA00039249"/>
    </source>
</evidence>
<dbReference type="GO" id="GO:0005634">
    <property type="term" value="C:nucleus"/>
    <property type="evidence" value="ECO:0007669"/>
    <property type="project" value="UniProtKB-SubCell"/>
</dbReference>
<dbReference type="GO" id="GO:0044782">
    <property type="term" value="P:cilium organization"/>
    <property type="evidence" value="ECO:0007669"/>
    <property type="project" value="TreeGrafter"/>
</dbReference>
<evidence type="ECO:0000256" key="4">
    <source>
        <dbReference type="ARBA" id="ARBA00022475"/>
    </source>
</evidence>
<evidence type="ECO:0000256" key="5">
    <source>
        <dbReference type="ARBA" id="ARBA00022490"/>
    </source>
</evidence>
<evidence type="ECO:0000313" key="15">
    <source>
        <dbReference type="Proteomes" id="UP000694402"/>
    </source>
</evidence>
<sequence length="246" mass="28121">MPLLMKPVTEVVYSSIPLDESRNIVQSVLASQSCSVASASSDHFRIERVTGTSCFSFCLRQTLLYPVSSLKGLVCEGSSLLLLMLLHLRKNLPKNMTFLSFHQDTHLNLHIFECLGCKRQTVGVKVVDVFGVGRTVDSVEDIPATWQCWHCYFLPDRYLASRVQLGFPVKMRLQHTLLGIRLVWEEDMQIHSQDELKVEHASYLRKHLELCAMMADFLQFLLLRKPSYVFMFAHEDISPSQELVVS</sequence>
<dbReference type="InterPro" id="IPR048777">
    <property type="entry name" value="CATIP_N"/>
</dbReference>
<dbReference type="Pfam" id="PF21772">
    <property type="entry name" value="CATIP_N"/>
    <property type="match status" value="1"/>
</dbReference>
<accession>A0A8C8GCQ6</accession>
<keyword evidence="7" id="KW-0472">Membrane</keyword>
<keyword evidence="5" id="KW-0963">Cytoplasm</keyword>
<evidence type="ECO:0000256" key="8">
    <source>
        <dbReference type="ARBA" id="ARBA00023212"/>
    </source>
</evidence>
<evidence type="ECO:0000256" key="6">
    <source>
        <dbReference type="ARBA" id="ARBA00022794"/>
    </source>
</evidence>
<comment type="similarity">
    <text evidence="11">Belongs to the CATIP family.</text>
</comment>
<dbReference type="Ensembl" id="ENSOTST00005052538.2">
    <property type="protein sequence ID" value="ENSOTSP00005048323.1"/>
    <property type="gene ID" value="ENSOTSG00005023345.2"/>
</dbReference>
<evidence type="ECO:0000256" key="2">
    <source>
        <dbReference type="ARBA" id="ARBA00004236"/>
    </source>
</evidence>
<dbReference type="PANTHER" id="PTHR15505:SF3">
    <property type="entry name" value="CILIOGENESIS-ASSOCIATED TTC17-INTERACTING PROTEIN"/>
    <property type="match status" value="1"/>
</dbReference>
<dbReference type="GO" id="GO:0005886">
    <property type="term" value="C:plasma membrane"/>
    <property type="evidence" value="ECO:0007669"/>
    <property type="project" value="UniProtKB-SubCell"/>
</dbReference>
<dbReference type="GO" id="GO:0030041">
    <property type="term" value="P:actin filament polymerization"/>
    <property type="evidence" value="ECO:0007669"/>
    <property type="project" value="TreeGrafter"/>
</dbReference>
<keyword evidence="9" id="KW-0539">Nucleus</keyword>
<comment type="function">
    <text evidence="10">Plays a role in primary ciliogenesis by modulating actin polymerization.</text>
</comment>
<reference evidence="14" key="1">
    <citation type="submission" date="2025-08" db="UniProtKB">
        <authorList>
            <consortium name="Ensembl"/>
        </authorList>
    </citation>
    <scope>IDENTIFICATION</scope>
</reference>
<dbReference type="PROSITE" id="PS51257">
    <property type="entry name" value="PROKAR_LIPOPROTEIN"/>
    <property type="match status" value="1"/>
</dbReference>
<dbReference type="GeneTree" id="ENSGT00940000154101"/>
<proteinExistence type="inferred from homology"/>
<dbReference type="GO" id="GO:0005856">
    <property type="term" value="C:cytoskeleton"/>
    <property type="evidence" value="ECO:0007669"/>
    <property type="project" value="UniProtKB-SubCell"/>
</dbReference>
<feature type="domain" description="Ciliogenesis-associated TTC17-interacting protein N-terminal" evidence="13">
    <location>
        <begin position="58"/>
        <end position="168"/>
    </location>
</feature>
<keyword evidence="6" id="KW-0970">Cilium biogenesis/degradation</keyword>
<evidence type="ECO:0000256" key="3">
    <source>
        <dbReference type="ARBA" id="ARBA00004245"/>
    </source>
</evidence>
<evidence type="ECO:0000259" key="13">
    <source>
        <dbReference type="Pfam" id="PF21772"/>
    </source>
</evidence>
<evidence type="ECO:0000256" key="1">
    <source>
        <dbReference type="ARBA" id="ARBA00004123"/>
    </source>
</evidence>
<evidence type="ECO:0000256" key="9">
    <source>
        <dbReference type="ARBA" id="ARBA00023242"/>
    </source>
</evidence>
<dbReference type="Proteomes" id="UP000694402">
    <property type="component" value="Unassembled WGS sequence"/>
</dbReference>
<protein>
    <recommendedName>
        <fullName evidence="12">Ciliogenesis-associated TTC17-interacting protein</fullName>
    </recommendedName>
</protein>
<keyword evidence="15" id="KW-1185">Reference proteome</keyword>
<organism evidence="14 15">
    <name type="scientific">Oncorhynchus tshawytscha</name>
    <name type="common">Chinook salmon</name>
    <name type="synonym">Salmo tshawytscha</name>
    <dbReference type="NCBI Taxonomy" id="74940"/>
    <lineage>
        <taxon>Eukaryota</taxon>
        <taxon>Metazoa</taxon>
        <taxon>Chordata</taxon>
        <taxon>Craniata</taxon>
        <taxon>Vertebrata</taxon>
        <taxon>Euteleostomi</taxon>
        <taxon>Actinopterygii</taxon>
        <taxon>Neopterygii</taxon>
        <taxon>Teleostei</taxon>
        <taxon>Protacanthopterygii</taxon>
        <taxon>Salmoniformes</taxon>
        <taxon>Salmonidae</taxon>
        <taxon>Salmoninae</taxon>
        <taxon>Oncorhynchus</taxon>
    </lineage>
</organism>
<reference evidence="14" key="2">
    <citation type="submission" date="2025-09" db="UniProtKB">
        <authorList>
            <consortium name="Ensembl"/>
        </authorList>
    </citation>
    <scope>IDENTIFICATION</scope>
</reference>